<proteinExistence type="inferred from homology"/>
<dbReference type="PANTHER" id="PTHR23088">
    <property type="entry name" value="NITRILASE-RELATED"/>
    <property type="match status" value="1"/>
</dbReference>
<dbReference type="RefSeq" id="WP_227754739.1">
    <property type="nucleotide sequence ID" value="NZ_JAJAGH010000001.1"/>
</dbReference>
<dbReference type="AlphaFoldDB" id="A0A9J6QRW4"/>
<evidence type="ECO:0000259" key="2">
    <source>
        <dbReference type="PROSITE" id="PS50263"/>
    </source>
</evidence>
<feature type="domain" description="CN hydrolase" evidence="2">
    <location>
        <begin position="5"/>
        <end position="249"/>
    </location>
</feature>
<name>A0A9J6QRW4_9FIRM</name>
<sequence length="273" mass="30812">MTKKLSFVGIQTTPTKDKDKNFKQALDLMDEALKAYKTVDMVVLPEYFYYAPDLDETPLIKEYPQEIIDEFSMRAKLFNTYIIGGTVAHKQQDGNIYNTALLFDRSGEIVGRYDKIHLFDALNAMGGEQESDQITAGNKLFTYDADFGKIGISICYDIRFPEAARTMALQGVQYLFIPSAFYSPRSDHWQNILTATALHNSMYVVGVNLFGKLNEDNIFCGRSLICDPWGVPEAIAADKAGYIQAYVDPDYPKEIGDAVGTFHNRVPEVYKIK</sequence>
<dbReference type="PANTHER" id="PTHR23088:SF27">
    <property type="entry name" value="DEAMINATED GLUTATHIONE AMIDASE"/>
    <property type="match status" value="1"/>
</dbReference>
<gene>
    <name evidence="3" type="ORF">OBO34_10840</name>
</gene>
<dbReference type="InterPro" id="IPR003010">
    <property type="entry name" value="C-N_Hydrolase"/>
</dbReference>
<dbReference type="Gene3D" id="3.60.110.10">
    <property type="entry name" value="Carbon-nitrogen hydrolase"/>
    <property type="match status" value="1"/>
</dbReference>
<accession>A0A9J6QRW4</accession>
<keyword evidence="4" id="KW-1185">Reference proteome</keyword>
<evidence type="ECO:0000256" key="1">
    <source>
        <dbReference type="ARBA" id="ARBA00010613"/>
    </source>
</evidence>
<dbReference type="PROSITE" id="PS50263">
    <property type="entry name" value="CN_HYDROLASE"/>
    <property type="match status" value="1"/>
</dbReference>
<dbReference type="Pfam" id="PF00795">
    <property type="entry name" value="CN_hydrolase"/>
    <property type="match status" value="1"/>
</dbReference>
<dbReference type="Proteomes" id="UP001065549">
    <property type="component" value="Unassembled WGS sequence"/>
</dbReference>
<reference evidence="3" key="1">
    <citation type="submission" date="2022-09" db="EMBL/GenBank/DDBJ databases">
        <title>Culturomic study of gut microbiota in children with autism spectrum disorder.</title>
        <authorList>
            <person name="Efimov B.A."/>
            <person name="Chaplin A.V."/>
            <person name="Sokolova S.R."/>
            <person name="Pikina A.P."/>
            <person name="Korzhanova M."/>
            <person name="Belova V."/>
            <person name="Korostin D."/>
        </authorList>
    </citation>
    <scope>NUCLEOTIDE SEQUENCE</scope>
    <source>
        <strain evidence="3">ASD5510</strain>
    </source>
</reference>
<evidence type="ECO:0000313" key="3">
    <source>
        <dbReference type="EMBL" id="MCU7378850.1"/>
    </source>
</evidence>
<dbReference type="InterPro" id="IPR001110">
    <property type="entry name" value="UPF0012_CS"/>
</dbReference>
<comment type="caution">
    <text evidence="3">The sequence shown here is derived from an EMBL/GenBank/DDBJ whole genome shotgun (WGS) entry which is preliminary data.</text>
</comment>
<dbReference type="PROSITE" id="PS01227">
    <property type="entry name" value="UPF0012"/>
    <property type="match status" value="1"/>
</dbReference>
<comment type="similarity">
    <text evidence="1">Belongs to the carbon-nitrogen hydrolase superfamily. NIT1/NIT2 family.</text>
</comment>
<organism evidence="3 4">
    <name type="scientific">Hominibacterium faecale</name>
    <dbReference type="NCBI Taxonomy" id="2839743"/>
    <lineage>
        <taxon>Bacteria</taxon>
        <taxon>Bacillati</taxon>
        <taxon>Bacillota</taxon>
        <taxon>Clostridia</taxon>
        <taxon>Peptostreptococcales</taxon>
        <taxon>Anaerovoracaceae</taxon>
        <taxon>Hominibacterium</taxon>
    </lineage>
</organism>
<evidence type="ECO:0000313" key="4">
    <source>
        <dbReference type="Proteomes" id="UP001065549"/>
    </source>
</evidence>
<dbReference type="InterPro" id="IPR036526">
    <property type="entry name" value="C-N_Hydrolase_sf"/>
</dbReference>
<dbReference type="EMBL" id="JAOSHN010000004">
    <property type="protein sequence ID" value="MCU7378850.1"/>
    <property type="molecule type" value="Genomic_DNA"/>
</dbReference>
<protein>
    <recommendedName>
        <fullName evidence="2">CN hydrolase domain-containing protein</fullName>
    </recommendedName>
</protein>
<dbReference type="SUPFAM" id="SSF56317">
    <property type="entry name" value="Carbon-nitrogen hydrolase"/>
    <property type="match status" value="1"/>
</dbReference>